<dbReference type="InterPro" id="IPR004089">
    <property type="entry name" value="MCPsignal_dom"/>
</dbReference>
<dbReference type="Gene3D" id="1.10.287.950">
    <property type="entry name" value="Methyl-accepting chemotaxis protein"/>
    <property type="match status" value="1"/>
</dbReference>
<dbReference type="PROSITE" id="PS50885">
    <property type="entry name" value="HAMP"/>
    <property type="match status" value="1"/>
</dbReference>
<evidence type="ECO:0000256" key="5">
    <source>
        <dbReference type="ARBA" id="ARBA00022989"/>
    </source>
</evidence>
<dbReference type="FunFam" id="1.10.287.950:FF:000001">
    <property type="entry name" value="Methyl-accepting chemotaxis sensory transducer"/>
    <property type="match status" value="1"/>
</dbReference>
<dbReference type="EMBL" id="QUOV01000001">
    <property type="protein sequence ID" value="REL35001.1"/>
    <property type="molecule type" value="Genomic_DNA"/>
</dbReference>
<dbReference type="CDD" id="cd11386">
    <property type="entry name" value="MCP_signal"/>
    <property type="match status" value="1"/>
</dbReference>
<proteinExistence type="inferred from homology"/>
<dbReference type="SUPFAM" id="SSF58104">
    <property type="entry name" value="Methyl-accepting chemotaxis protein (MCP) signaling domain"/>
    <property type="match status" value="1"/>
</dbReference>
<dbReference type="Pfam" id="PF00672">
    <property type="entry name" value="HAMP"/>
    <property type="match status" value="1"/>
</dbReference>
<keyword evidence="7 9" id="KW-0807">Transducer</keyword>
<dbReference type="CDD" id="cd06225">
    <property type="entry name" value="HAMP"/>
    <property type="match status" value="1"/>
</dbReference>
<keyword evidence="3" id="KW-0145">Chemotaxis</keyword>
<feature type="transmembrane region" description="Helical" evidence="10">
    <location>
        <begin position="294"/>
        <end position="319"/>
    </location>
</feature>
<evidence type="ECO:0000256" key="4">
    <source>
        <dbReference type="ARBA" id="ARBA00022692"/>
    </source>
</evidence>
<evidence type="ECO:0000256" key="3">
    <source>
        <dbReference type="ARBA" id="ARBA00022500"/>
    </source>
</evidence>
<dbReference type="PROSITE" id="PS50111">
    <property type="entry name" value="CHEMOTAXIS_TRANSDUC_2"/>
    <property type="match status" value="1"/>
</dbReference>
<accession>A0A3E0UDA2</accession>
<organism evidence="13 14">
    <name type="scientific">Thalassotalea euphylliae</name>
    <dbReference type="NCBI Taxonomy" id="1655234"/>
    <lineage>
        <taxon>Bacteria</taxon>
        <taxon>Pseudomonadati</taxon>
        <taxon>Pseudomonadota</taxon>
        <taxon>Gammaproteobacteria</taxon>
        <taxon>Alteromonadales</taxon>
        <taxon>Colwelliaceae</taxon>
        <taxon>Thalassotalea</taxon>
    </lineage>
</organism>
<evidence type="ECO:0000256" key="1">
    <source>
        <dbReference type="ARBA" id="ARBA00004651"/>
    </source>
</evidence>
<evidence type="ECO:0000256" key="9">
    <source>
        <dbReference type="PROSITE-ProRule" id="PRU00284"/>
    </source>
</evidence>
<evidence type="ECO:0000259" key="11">
    <source>
        <dbReference type="PROSITE" id="PS50111"/>
    </source>
</evidence>
<dbReference type="Pfam" id="PF02743">
    <property type="entry name" value="dCache_1"/>
    <property type="match status" value="1"/>
</dbReference>
<gene>
    <name evidence="13" type="ORF">DXX92_06260</name>
</gene>
<dbReference type="OrthoDB" id="6354441at2"/>
<evidence type="ECO:0000313" key="13">
    <source>
        <dbReference type="EMBL" id="REL35001.1"/>
    </source>
</evidence>
<sequence length="652" mass="71197">MTISQKLISAFIATITLPLFTISVLMINKIIDQAYIDFEVNNTREVKQVDHAVELFFKEIAKNVIYITENQFVKNASQDIARYLENTQSTEMTPRQNSELEQQIFADFDSFGASHEGISYIYLGNQAGGYLQWPIGSISANYDPRPRPWYQRGLQGKGEAVRTNAYYWEPDDAVIVSTVRTITNNGQLVGVAGMDVSLKELTQMAKKIRIGESGYLMVIEDSGNVLVDAKYPDHNFKQLAEIENGVFSEIAQQSNGVVELEIYDETYLANIYTSPQMGWKYVSMMESSEVLASAYSMAVLIVIISAVLLVIFAILGVYLARLISKPIVTVTEGLEEIAQGGGDLTKRLHIKTNDETGKLSESFNRFLGSIAQLIKEINQSSENVNQSADQTSALSSNLDASIKQQLEALDQSATAINEMAATANEVASNCVSAADSANATKDSAESGQQLIEQAVVSVQALGELTQKSADSIRHLDVESENITSILDVIRGIAEQTNLLALNAAIEAARAGEQGRGFAVVADEVRALSQRTHESTEEIAHQLGKLRNMTQSVSNDMEISVDKSQQTIEFTQEAKTSFDSITGSVDAISEMNTQIAAAAEEQQVVAEDISRNVVEIKMAADEVAVISSQAGENSQDLNTLSADLNALVQKFKV</sequence>
<evidence type="ECO:0000256" key="8">
    <source>
        <dbReference type="ARBA" id="ARBA00029447"/>
    </source>
</evidence>
<dbReference type="InterPro" id="IPR033479">
    <property type="entry name" value="dCache_1"/>
</dbReference>
<feature type="domain" description="HAMP" evidence="12">
    <location>
        <begin position="321"/>
        <end position="375"/>
    </location>
</feature>
<evidence type="ECO:0000256" key="2">
    <source>
        <dbReference type="ARBA" id="ARBA00022475"/>
    </source>
</evidence>
<protein>
    <submittedName>
        <fullName evidence="13">Methyl-accepting chemotaxis protein</fullName>
    </submittedName>
</protein>
<evidence type="ECO:0000256" key="10">
    <source>
        <dbReference type="SAM" id="Phobius"/>
    </source>
</evidence>
<dbReference type="Proteomes" id="UP000256999">
    <property type="component" value="Unassembled WGS sequence"/>
</dbReference>
<dbReference type="PANTHER" id="PTHR32089">
    <property type="entry name" value="METHYL-ACCEPTING CHEMOTAXIS PROTEIN MCPB"/>
    <property type="match status" value="1"/>
</dbReference>
<reference evidence="13 14" key="1">
    <citation type="submission" date="2018-08" db="EMBL/GenBank/DDBJ databases">
        <title>Thalassotalea euphylliae genome.</title>
        <authorList>
            <person name="Summers S."/>
            <person name="Rice S.A."/>
            <person name="Freckelton M.L."/>
            <person name="Nedved B.T."/>
            <person name="Hadfield M.G."/>
        </authorList>
    </citation>
    <scope>NUCLEOTIDE SEQUENCE [LARGE SCALE GENOMIC DNA]</scope>
    <source>
        <strain evidence="13 14">H2</strain>
    </source>
</reference>
<keyword evidence="4 10" id="KW-0812">Transmembrane</keyword>
<dbReference type="InterPro" id="IPR003660">
    <property type="entry name" value="HAMP_dom"/>
</dbReference>
<evidence type="ECO:0000259" key="12">
    <source>
        <dbReference type="PROSITE" id="PS50885"/>
    </source>
</evidence>
<dbReference type="CDD" id="cd12912">
    <property type="entry name" value="PDC2_MCP_like"/>
    <property type="match status" value="1"/>
</dbReference>
<dbReference type="GO" id="GO:0006935">
    <property type="term" value="P:chemotaxis"/>
    <property type="evidence" value="ECO:0007669"/>
    <property type="project" value="UniProtKB-KW"/>
</dbReference>
<keyword evidence="5 10" id="KW-1133">Transmembrane helix</keyword>
<evidence type="ECO:0000256" key="6">
    <source>
        <dbReference type="ARBA" id="ARBA00023136"/>
    </source>
</evidence>
<dbReference type="GO" id="GO:0007165">
    <property type="term" value="P:signal transduction"/>
    <property type="evidence" value="ECO:0007669"/>
    <property type="project" value="UniProtKB-KW"/>
</dbReference>
<dbReference type="PANTHER" id="PTHR32089:SF119">
    <property type="entry name" value="METHYL-ACCEPTING CHEMOTAXIS PROTEIN CTPL"/>
    <property type="match status" value="1"/>
</dbReference>
<feature type="domain" description="Methyl-accepting transducer" evidence="11">
    <location>
        <begin position="380"/>
        <end position="616"/>
    </location>
</feature>
<feature type="transmembrane region" description="Helical" evidence="10">
    <location>
        <begin position="7"/>
        <end position="27"/>
    </location>
</feature>
<comment type="caution">
    <text evidence="13">The sequence shown here is derived from an EMBL/GenBank/DDBJ whole genome shotgun (WGS) entry which is preliminary data.</text>
</comment>
<dbReference type="AlphaFoldDB" id="A0A3E0UDA2"/>
<evidence type="ECO:0000313" key="14">
    <source>
        <dbReference type="Proteomes" id="UP000256999"/>
    </source>
</evidence>
<dbReference type="GO" id="GO:0005886">
    <property type="term" value="C:plasma membrane"/>
    <property type="evidence" value="ECO:0007669"/>
    <property type="project" value="UniProtKB-SubCell"/>
</dbReference>
<name>A0A3E0UDA2_9GAMM</name>
<dbReference type="SMART" id="SM00283">
    <property type="entry name" value="MA"/>
    <property type="match status" value="1"/>
</dbReference>
<dbReference type="Pfam" id="PF00015">
    <property type="entry name" value="MCPsignal"/>
    <property type="match status" value="1"/>
</dbReference>
<dbReference type="Gene3D" id="3.30.450.20">
    <property type="entry name" value="PAS domain"/>
    <property type="match status" value="2"/>
</dbReference>
<keyword evidence="6 10" id="KW-0472">Membrane</keyword>
<comment type="similarity">
    <text evidence="8">Belongs to the methyl-accepting chemotaxis (MCP) protein family.</text>
</comment>
<dbReference type="SMART" id="SM00304">
    <property type="entry name" value="HAMP"/>
    <property type="match status" value="1"/>
</dbReference>
<evidence type="ECO:0000256" key="7">
    <source>
        <dbReference type="ARBA" id="ARBA00023224"/>
    </source>
</evidence>
<keyword evidence="2" id="KW-1003">Cell membrane</keyword>
<dbReference type="RefSeq" id="WP_115999675.1">
    <property type="nucleotide sequence ID" value="NZ_QUOV01000001.1"/>
</dbReference>
<comment type="subcellular location">
    <subcellularLocation>
        <location evidence="1">Cell membrane</location>
        <topology evidence="1">Multi-pass membrane protein</topology>
    </subcellularLocation>
</comment>